<dbReference type="GO" id="GO:0030246">
    <property type="term" value="F:carbohydrate binding"/>
    <property type="evidence" value="ECO:0007669"/>
    <property type="project" value="InterPro"/>
</dbReference>
<dbReference type="EMBL" id="JAVRAD010000002">
    <property type="protein sequence ID" value="MDX8328482.1"/>
    <property type="molecule type" value="Genomic_DNA"/>
</dbReference>
<accession>A0AAE5VP02</accession>
<dbReference type="AlphaFoldDB" id="A0AAE5VP02"/>
<evidence type="ECO:0000313" key="1">
    <source>
        <dbReference type="EMBL" id="MDX8328482.1"/>
    </source>
</evidence>
<organism evidence="2 3">
    <name type="scientific">Agrobacterium rosae</name>
    <dbReference type="NCBI Taxonomy" id="1972867"/>
    <lineage>
        <taxon>Bacteria</taxon>
        <taxon>Pseudomonadati</taxon>
        <taxon>Pseudomonadota</taxon>
        <taxon>Alphaproteobacteria</taxon>
        <taxon>Hyphomicrobiales</taxon>
        <taxon>Rhizobiaceae</taxon>
        <taxon>Rhizobium/Agrobacterium group</taxon>
        <taxon>Agrobacterium</taxon>
    </lineage>
</organism>
<evidence type="ECO:0000313" key="2">
    <source>
        <dbReference type="EMBL" id="POO50564.1"/>
    </source>
</evidence>
<protein>
    <submittedName>
        <fullName evidence="1">Aldose 1-epimerase</fullName>
    </submittedName>
    <submittedName>
        <fullName evidence="2">Galactose mutarotase</fullName>
    </submittedName>
</protein>
<name>A0AAE5VP02_9HYPH</name>
<dbReference type="InterPro" id="IPR014718">
    <property type="entry name" value="GH-type_carb-bd"/>
</dbReference>
<evidence type="ECO:0000313" key="3">
    <source>
        <dbReference type="Proteomes" id="UP000237447"/>
    </source>
</evidence>
<gene>
    <name evidence="2" type="ORF">CPJ18_19685</name>
    <name evidence="1" type="ORF">RMS29_04530</name>
</gene>
<dbReference type="Gene3D" id="2.70.98.10">
    <property type="match status" value="1"/>
</dbReference>
<reference evidence="1 4" key="2">
    <citation type="journal article" date="2023" name="Phytobiomes J">
        <title>Deciphering the key players within the bacterial microbiota associated with aerial crown gall tumors on rhododendron: Insights into the gallobiome.</title>
        <authorList>
            <person name="Kuzmanovic N."/>
            <person name="Nesme J."/>
            <person name="Wolf J."/>
            <person name="Neumann-Schaal M."/>
            <person name="Petersen J."/>
            <person name="Fernandez-Gnecco G."/>
            <person name="Sproeer C."/>
            <person name="Bunk B."/>
            <person name="Overmann J."/>
            <person name="Sorensen S.J."/>
            <person name="Idczak E."/>
            <person name="Smalla K."/>
        </authorList>
    </citation>
    <scope>NUCLEOTIDE SEQUENCE [LARGE SCALE GENOMIC DNA]</scope>
    <source>
        <strain evidence="4">rho-14.1</strain>
        <strain evidence="1">Rho-14.1</strain>
    </source>
</reference>
<keyword evidence="4" id="KW-1185">Reference proteome</keyword>
<dbReference type="Pfam" id="PF01263">
    <property type="entry name" value="Aldose_epim"/>
    <property type="match status" value="1"/>
</dbReference>
<comment type="caution">
    <text evidence="2">The sequence shown here is derived from an EMBL/GenBank/DDBJ whole genome shotgun (WGS) entry which is preliminary data.</text>
</comment>
<sequence length="287" mass="31212">MPLPDVISIDSGSFSARICPAWGGRMTHLTHAQFGDILMPTETDVFDPWNWPKAGAYPLFPYHNRLYGASFVHGGVAYNVLPNPALGKDATHGPAHRRPWHLASQTSDKAVLALAYEADDEWPFAFGAQQSFTLTAQGLTVQLTLTNKAEVPAPAAIGWHPYFAAGLDREAQTDAALAYPLDDHDLPTGEPPVARSTKFLPALAGYTKHFAQWSHAKIILKDSRSLVIEADPVLSHLAAHRTERYICLEPVSMAAGTLYQPEAQRGDLGLKIQAPGESLIGSMRLSL</sequence>
<dbReference type="GeneID" id="86881543"/>
<proteinExistence type="predicted"/>
<dbReference type="GO" id="GO:0016853">
    <property type="term" value="F:isomerase activity"/>
    <property type="evidence" value="ECO:0007669"/>
    <property type="project" value="InterPro"/>
</dbReference>
<dbReference type="RefSeq" id="WP_103659667.1">
    <property type="nucleotide sequence ID" value="NZ_CP192765.1"/>
</dbReference>
<dbReference type="InterPro" id="IPR008183">
    <property type="entry name" value="Aldose_1/G6P_1-epimerase"/>
</dbReference>
<reference evidence="2 3" key="1">
    <citation type="journal article" date="2018" name="Syst. Appl. Microbiol.">
        <title>Agrobacterium rosae sp. nov., isolated from galls on different agricultural crops.</title>
        <authorList>
            <person name="Kuzmanovic N."/>
            <person name="Pulawska J."/>
            <person name="Smalla K."/>
            <person name="Nesme X."/>
        </authorList>
    </citation>
    <scope>NUCLEOTIDE SEQUENCE [LARGE SCALE GENOMIC DNA]</scope>
    <source>
        <strain evidence="2 3">NCPPB 1650</strain>
    </source>
</reference>
<dbReference type="InterPro" id="IPR011013">
    <property type="entry name" value="Gal_mutarotase_sf_dom"/>
</dbReference>
<dbReference type="GO" id="GO:0005975">
    <property type="term" value="P:carbohydrate metabolic process"/>
    <property type="evidence" value="ECO:0007669"/>
    <property type="project" value="InterPro"/>
</dbReference>
<dbReference type="Proteomes" id="UP000237447">
    <property type="component" value="Unassembled WGS sequence"/>
</dbReference>
<evidence type="ECO:0000313" key="4">
    <source>
        <dbReference type="Proteomes" id="UP001277561"/>
    </source>
</evidence>
<dbReference type="SUPFAM" id="SSF74650">
    <property type="entry name" value="Galactose mutarotase-like"/>
    <property type="match status" value="1"/>
</dbReference>
<dbReference type="Proteomes" id="UP001277561">
    <property type="component" value="Unassembled WGS sequence"/>
</dbReference>
<dbReference type="EMBL" id="NXEJ01000008">
    <property type="protein sequence ID" value="POO50564.1"/>
    <property type="molecule type" value="Genomic_DNA"/>
</dbReference>